<evidence type="ECO:0000256" key="2">
    <source>
        <dbReference type="SAM" id="Phobius"/>
    </source>
</evidence>
<accession>A0A518BK07</accession>
<feature type="region of interest" description="Disordered" evidence="1">
    <location>
        <begin position="394"/>
        <end position="420"/>
    </location>
</feature>
<gene>
    <name evidence="3" type="ORF">Pla133_23900</name>
</gene>
<reference evidence="3 4" key="1">
    <citation type="submission" date="2019-02" db="EMBL/GenBank/DDBJ databases">
        <title>Deep-cultivation of Planctomycetes and their phenomic and genomic characterization uncovers novel biology.</title>
        <authorList>
            <person name="Wiegand S."/>
            <person name="Jogler M."/>
            <person name="Boedeker C."/>
            <person name="Pinto D."/>
            <person name="Vollmers J."/>
            <person name="Rivas-Marin E."/>
            <person name="Kohn T."/>
            <person name="Peeters S.H."/>
            <person name="Heuer A."/>
            <person name="Rast P."/>
            <person name="Oberbeckmann S."/>
            <person name="Bunk B."/>
            <person name="Jeske O."/>
            <person name="Meyerdierks A."/>
            <person name="Storesund J.E."/>
            <person name="Kallscheuer N."/>
            <person name="Luecker S."/>
            <person name="Lage O.M."/>
            <person name="Pohl T."/>
            <person name="Merkel B.J."/>
            <person name="Hornburger P."/>
            <person name="Mueller R.-W."/>
            <person name="Bruemmer F."/>
            <person name="Labrenz M."/>
            <person name="Spormann A.M."/>
            <person name="Op den Camp H."/>
            <person name="Overmann J."/>
            <person name="Amann R."/>
            <person name="Jetten M.S.M."/>
            <person name="Mascher T."/>
            <person name="Medema M.H."/>
            <person name="Devos D.P."/>
            <person name="Kaster A.-K."/>
            <person name="Ovreas L."/>
            <person name="Rohde M."/>
            <person name="Galperin M.Y."/>
            <person name="Jogler C."/>
        </authorList>
    </citation>
    <scope>NUCLEOTIDE SEQUENCE [LARGE SCALE GENOMIC DNA]</scope>
    <source>
        <strain evidence="3 4">Pla133</strain>
    </source>
</reference>
<feature type="region of interest" description="Disordered" evidence="1">
    <location>
        <begin position="588"/>
        <end position="611"/>
    </location>
</feature>
<keyword evidence="2" id="KW-1133">Transmembrane helix</keyword>
<dbReference type="KEGG" id="pbap:Pla133_23900"/>
<keyword evidence="4" id="KW-1185">Reference proteome</keyword>
<organism evidence="3 4">
    <name type="scientific">Engelhardtia mirabilis</name>
    <dbReference type="NCBI Taxonomy" id="2528011"/>
    <lineage>
        <taxon>Bacteria</taxon>
        <taxon>Pseudomonadati</taxon>
        <taxon>Planctomycetota</taxon>
        <taxon>Planctomycetia</taxon>
        <taxon>Planctomycetia incertae sedis</taxon>
        <taxon>Engelhardtia</taxon>
    </lineage>
</organism>
<protein>
    <submittedName>
        <fullName evidence="3">Uncharacterized protein</fullName>
    </submittedName>
</protein>
<dbReference type="EMBL" id="CP036287">
    <property type="protein sequence ID" value="QDU67310.1"/>
    <property type="molecule type" value="Genomic_DNA"/>
</dbReference>
<dbReference type="AlphaFoldDB" id="A0A518BK07"/>
<feature type="transmembrane region" description="Helical" evidence="2">
    <location>
        <begin position="21"/>
        <end position="44"/>
    </location>
</feature>
<name>A0A518BK07_9BACT</name>
<evidence type="ECO:0000313" key="3">
    <source>
        <dbReference type="EMBL" id="QDU67310.1"/>
    </source>
</evidence>
<proteinExistence type="predicted"/>
<evidence type="ECO:0000313" key="4">
    <source>
        <dbReference type="Proteomes" id="UP000316921"/>
    </source>
</evidence>
<sequence>MESESALTETLRTRASRTAHWIRSSEGLAAAGVVLGLVAIELIGRRLPAEWSLVPAWVAFIALFRALQGPALGRLLRWPRSLTARLGIAGQRTLSRLRSASFQGGADLRGVPELPRAVPGLLIATAVAPWVVAASFLLASDLPQRFAADLHTRVFLLHALLVGGVWIAAAALTCGFAVLTLGTIHDGLYEPLRRRGSLRPEQEHALQGGLVLGWSALALFSPTPWMVLLGLCAAALALGLLSLPIGVDLQVAWNTAAEARLRTCSFLTALRLRTLGGIGCALAVVLAARGEPATLGTIAIPPLTFTGGMGALLAGWGAAAALAALSLTAQVTAARWSFSRARRAPVTLRAAMRPPQSGRLANRLRQVDFGLQWGRRRRRAGDVRVNLGEAQELALAPHPRERMTAGAGPDEPGHAPRRRSARLHRRSLLFGLRRAFSAARAQATPRVDGFWVGPWHWFERAVWSSGGEEEGTARCFDSDLGPTYATVLDWRSRAYMAQVCRRLEVDHIFVERGVSVDSLIRTVEMLFELDDLFGGSTRAEERHFRGIPGAQILIHEQPGEPRWLPRGFPDTDHDELARARILHLFRERGGQHERSSPRTPSRNVPLIGSGR</sequence>
<evidence type="ECO:0000256" key="1">
    <source>
        <dbReference type="SAM" id="MobiDB-lite"/>
    </source>
</evidence>
<feature type="transmembrane region" description="Helical" evidence="2">
    <location>
        <begin position="227"/>
        <end position="249"/>
    </location>
</feature>
<feature type="transmembrane region" description="Helical" evidence="2">
    <location>
        <begin position="118"/>
        <end position="139"/>
    </location>
</feature>
<feature type="transmembrane region" description="Helical" evidence="2">
    <location>
        <begin position="159"/>
        <end position="184"/>
    </location>
</feature>
<dbReference type="Proteomes" id="UP000316921">
    <property type="component" value="Chromosome"/>
</dbReference>
<keyword evidence="2" id="KW-0812">Transmembrane</keyword>
<feature type="transmembrane region" description="Helical" evidence="2">
    <location>
        <begin position="270"/>
        <end position="288"/>
    </location>
</feature>
<feature type="transmembrane region" description="Helical" evidence="2">
    <location>
        <begin position="308"/>
        <end position="333"/>
    </location>
</feature>
<keyword evidence="2" id="KW-0472">Membrane</keyword>